<dbReference type="AlphaFoldDB" id="A0A194YP05"/>
<gene>
    <name evidence="2" type="ORF">SORBI_3004G110500</name>
</gene>
<reference evidence="2 3" key="1">
    <citation type="journal article" date="2009" name="Nature">
        <title>The Sorghum bicolor genome and the diversification of grasses.</title>
        <authorList>
            <person name="Paterson A.H."/>
            <person name="Bowers J.E."/>
            <person name="Bruggmann R."/>
            <person name="Dubchak I."/>
            <person name="Grimwood J."/>
            <person name="Gundlach H."/>
            <person name="Haberer G."/>
            <person name="Hellsten U."/>
            <person name="Mitros T."/>
            <person name="Poliakov A."/>
            <person name="Schmutz J."/>
            <person name="Spannagl M."/>
            <person name="Tang H."/>
            <person name="Wang X."/>
            <person name="Wicker T."/>
            <person name="Bharti A.K."/>
            <person name="Chapman J."/>
            <person name="Feltus F.A."/>
            <person name="Gowik U."/>
            <person name="Grigoriev I.V."/>
            <person name="Lyons E."/>
            <person name="Maher C.A."/>
            <person name="Martis M."/>
            <person name="Narechania A."/>
            <person name="Otillar R.P."/>
            <person name="Penning B.W."/>
            <person name="Salamov A.A."/>
            <person name="Wang Y."/>
            <person name="Zhang L."/>
            <person name="Carpita N.C."/>
            <person name="Freeling M."/>
            <person name="Gingle A.R."/>
            <person name="Hash C.T."/>
            <person name="Keller B."/>
            <person name="Klein P."/>
            <person name="Kresovich S."/>
            <person name="McCann M.C."/>
            <person name="Ming R."/>
            <person name="Peterson D.G."/>
            <person name="Mehboob-ur-Rahman"/>
            <person name="Ware D."/>
            <person name="Westhoff P."/>
            <person name="Mayer K.F."/>
            <person name="Messing J."/>
            <person name="Rokhsar D.S."/>
        </authorList>
    </citation>
    <scope>NUCLEOTIDE SEQUENCE [LARGE SCALE GENOMIC DNA]</scope>
    <source>
        <strain evidence="3">cv. BTx623</strain>
    </source>
</reference>
<name>A0A194YP05_SORBI</name>
<proteinExistence type="predicted"/>
<dbReference type="Gramene" id="KXG29927">
    <property type="protein sequence ID" value="KXG29927"/>
    <property type="gene ID" value="SORBI_3004G110500"/>
</dbReference>
<accession>A0A194YP05</accession>
<feature type="region of interest" description="Disordered" evidence="1">
    <location>
        <begin position="181"/>
        <end position="205"/>
    </location>
</feature>
<dbReference type="EMBL" id="CM000763">
    <property type="protein sequence ID" value="KXG29927.1"/>
    <property type="molecule type" value="Genomic_DNA"/>
</dbReference>
<dbReference type="InParanoid" id="A0A194YP05"/>
<keyword evidence="3" id="KW-1185">Reference proteome</keyword>
<evidence type="ECO:0000313" key="2">
    <source>
        <dbReference type="EMBL" id="KXG29927.1"/>
    </source>
</evidence>
<evidence type="ECO:0000313" key="3">
    <source>
        <dbReference type="Proteomes" id="UP000000768"/>
    </source>
</evidence>
<evidence type="ECO:0000256" key="1">
    <source>
        <dbReference type="SAM" id="MobiDB-lite"/>
    </source>
</evidence>
<organism evidence="2 3">
    <name type="scientific">Sorghum bicolor</name>
    <name type="common">Sorghum</name>
    <name type="synonym">Sorghum vulgare</name>
    <dbReference type="NCBI Taxonomy" id="4558"/>
    <lineage>
        <taxon>Eukaryota</taxon>
        <taxon>Viridiplantae</taxon>
        <taxon>Streptophyta</taxon>
        <taxon>Embryophyta</taxon>
        <taxon>Tracheophyta</taxon>
        <taxon>Spermatophyta</taxon>
        <taxon>Magnoliopsida</taxon>
        <taxon>Liliopsida</taxon>
        <taxon>Poales</taxon>
        <taxon>Poaceae</taxon>
        <taxon>PACMAD clade</taxon>
        <taxon>Panicoideae</taxon>
        <taxon>Andropogonodae</taxon>
        <taxon>Andropogoneae</taxon>
        <taxon>Sorghinae</taxon>
        <taxon>Sorghum</taxon>
    </lineage>
</organism>
<protein>
    <submittedName>
        <fullName evidence="2">Uncharacterized protein</fullName>
    </submittedName>
</protein>
<sequence>MGNQIWKAHTLRIQSMASLPPSQNSSLQAQNFRAMAACLPPPPTLDPFPITNTTSEHRLLLRGSGIPSLSFSATDLLPPRVHLPPTANLRPHLRGIHPNSQMAVLNLGCGSGDKENAPPPSAVRGIAVKRQTMKRPGEGSKAPRRRPPLRDITGLFVTAPRPPPSTAVMLALSDATLPETVRPGAGASDGVTVKRGSHSLRMGFR</sequence>
<reference evidence="3" key="2">
    <citation type="journal article" date="2018" name="Plant J.">
        <title>The Sorghum bicolor reference genome: improved assembly, gene annotations, a transcriptome atlas, and signatures of genome organization.</title>
        <authorList>
            <person name="McCormick R.F."/>
            <person name="Truong S.K."/>
            <person name="Sreedasyam A."/>
            <person name="Jenkins J."/>
            <person name="Shu S."/>
            <person name="Sims D."/>
            <person name="Kennedy M."/>
            <person name="Amirebrahimi M."/>
            <person name="Weers B.D."/>
            <person name="McKinley B."/>
            <person name="Mattison A."/>
            <person name="Morishige D.T."/>
            <person name="Grimwood J."/>
            <person name="Schmutz J."/>
            <person name="Mullet J.E."/>
        </authorList>
    </citation>
    <scope>NUCLEOTIDE SEQUENCE [LARGE SCALE GENOMIC DNA]</scope>
    <source>
        <strain evidence="3">cv. BTx623</strain>
    </source>
</reference>
<dbReference type="Proteomes" id="UP000000768">
    <property type="component" value="Chromosome 4"/>
</dbReference>